<dbReference type="EMBL" id="PUJX01000041">
    <property type="protein sequence ID" value="TDB44141.1"/>
    <property type="molecule type" value="Genomic_DNA"/>
</dbReference>
<comment type="caution">
    <text evidence="1">The sequence shown here is derived from an EMBL/GenBank/DDBJ whole genome shotgun (WGS) entry which is preliminary data.</text>
</comment>
<evidence type="ECO:0000313" key="1">
    <source>
        <dbReference type="EMBL" id="TDB44141.1"/>
    </source>
</evidence>
<dbReference type="AlphaFoldDB" id="A0A4R4IUE1"/>
<evidence type="ECO:0000313" key="2">
    <source>
        <dbReference type="Proteomes" id="UP000295550"/>
    </source>
</evidence>
<reference evidence="1 2" key="1">
    <citation type="journal article" date="2019" name="Int. J. Syst. Evol. Microbiol.">
        <title>Photorhabdus khanii subsp. guanajuatensis subsp. nov., isolated from Heterorhabditis atacamensis, and Photorhabdus luminescens subsp. mexicana subsp. nov., isolated from Heterorhabditis mexicana entomopathogenic nematodes.</title>
        <authorList>
            <person name="Machado R.A.R."/>
            <person name="Bruno P."/>
            <person name="Arce C.C.M."/>
            <person name="Liechti N."/>
            <person name="Kohler A."/>
            <person name="Bernal J."/>
            <person name="Bruggmann R."/>
            <person name="Turlings T.C.J."/>
        </authorList>
    </citation>
    <scope>NUCLEOTIDE SEQUENCE [LARGE SCALE GENOMIC DNA]</scope>
    <source>
        <strain evidence="1 2">MEX47-22</strain>
    </source>
</reference>
<name>A0A4R4IUE1_PHOLU</name>
<organism evidence="1 2">
    <name type="scientific">Photorhabdus luminescens subsp. mexicana</name>
    <dbReference type="NCBI Taxonomy" id="2100167"/>
    <lineage>
        <taxon>Bacteria</taxon>
        <taxon>Pseudomonadati</taxon>
        <taxon>Pseudomonadota</taxon>
        <taxon>Gammaproteobacteria</taxon>
        <taxon>Enterobacterales</taxon>
        <taxon>Morganellaceae</taxon>
        <taxon>Photorhabdus</taxon>
    </lineage>
</organism>
<proteinExistence type="predicted"/>
<accession>A0A4R4IUE1</accession>
<dbReference type="RefSeq" id="WP_132348359.1">
    <property type="nucleotide sequence ID" value="NZ_CAWOLF010000041.1"/>
</dbReference>
<protein>
    <submittedName>
        <fullName evidence="1">Uncharacterized protein</fullName>
    </submittedName>
</protein>
<dbReference type="Proteomes" id="UP000295550">
    <property type="component" value="Unassembled WGS sequence"/>
</dbReference>
<sequence length="74" mass="8742">MKLIHWIAEYEALCEKGWSKGMLARKILRKIRNEFYKKGLVYNTQTLALYGSRRELKGLLEGKKHIKEIKDFTG</sequence>
<gene>
    <name evidence="1" type="ORF">C5468_22855</name>
</gene>